<name>A0AAW2VMW6_SESRA</name>
<feature type="region of interest" description="Disordered" evidence="1">
    <location>
        <begin position="1"/>
        <end position="20"/>
    </location>
</feature>
<evidence type="ECO:0000256" key="1">
    <source>
        <dbReference type="SAM" id="MobiDB-lite"/>
    </source>
</evidence>
<accession>A0AAW2VMW6</accession>
<dbReference type="EMBL" id="JACGWJ010000003">
    <property type="protein sequence ID" value="KAL0430618.1"/>
    <property type="molecule type" value="Genomic_DNA"/>
</dbReference>
<sequence>MNEGRPSRQQPVRMHPFKPAKSIARHVTGNAAKTTVERNSIILENLLGVKNPIQGVLTIKEL</sequence>
<evidence type="ECO:0000313" key="2">
    <source>
        <dbReference type="EMBL" id="KAL0430618.1"/>
    </source>
</evidence>
<reference evidence="2" key="2">
    <citation type="journal article" date="2024" name="Plant">
        <title>Genomic evolution and insights into agronomic trait innovations of Sesamum species.</title>
        <authorList>
            <person name="Miao H."/>
            <person name="Wang L."/>
            <person name="Qu L."/>
            <person name="Liu H."/>
            <person name="Sun Y."/>
            <person name="Le M."/>
            <person name="Wang Q."/>
            <person name="Wei S."/>
            <person name="Zheng Y."/>
            <person name="Lin W."/>
            <person name="Duan Y."/>
            <person name="Cao H."/>
            <person name="Xiong S."/>
            <person name="Wang X."/>
            <person name="Wei L."/>
            <person name="Li C."/>
            <person name="Ma Q."/>
            <person name="Ju M."/>
            <person name="Zhao R."/>
            <person name="Li G."/>
            <person name="Mu C."/>
            <person name="Tian Q."/>
            <person name="Mei H."/>
            <person name="Zhang T."/>
            <person name="Gao T."/>
            <person name="Zhang H."/>
        </authorList>
    </citation>
    <scope>NUCLEOTIDE SEQUENCE</scope>
    <source>
        <strain evidence="2">G02</strain>
    </source>
</reference>
<proteinExistence type="predicted"/>
<protein>
    <submittedName>
        <fullName evidence="2">Uncharacterized protein</fullName>
    </submittedName>
</protein>
<comment type="caution">
    <text evidence="2">The sequence shown here is derived from an EMBL/GenBank/DDBJ whole genome shotgun (WGS) entry which is preliminary data.</text>
</comment>
<reference evidence="2" key="1">
    <citation type="submission" date="2020-06" db="EMBL/GenBank/DDBJ databases">
        <authorList>
            <person name="Li T."/>
            <person name="Hu X."/>
            <person name="Zhang T."/>
            <person name="Song X."/>
            <person name="Zhang H."/>
            <person name="Dai N."/>
            <person name="Sheng W."/>
            <person name="Hou X."/>
            <person name="Wei L."/>
        </authorList>
    </citation>
    <scope>NUCLEOTIDE SEQUENCE</scope>
    <source>
        <strain evidence="2">G02</strain>
        <tissue evidence="2">Leaf</tissue>
    </source>
</reference>
<dbReference type="AlphaFoldDB" id="A0AAW2VMW6"/>
<organism evidence="2">
    <name type="scientific">Sesamum radiatum</name>
    <name type="common">Black benniseed</name>
    <dbReference type="NCBI Taxonomy" id="300843"/>
    <lineage>
        <taxon>Eukaryota</taxon>
        <taxon>Viridiplantae</taxon>
        <taxon>Streptophyta</taxon>
        <taxon>Embryophyta</taxon>
        <taxon>Tracheophyta</taxon>
        <taxon>Spermatophyta</taxon>
        <taxon>Magnoliopsida</taxon>
        <taxon>eudicotyledons</taxon>
        <taxon>Gunneridae</taxon>
        <taxon>Pentapetalae</taxon>
        <taxon>asterids</taxon>
        <taxon>lamiids</taxon>
        <taxon>Lamiales</taxon>
        <taxon>Pedaliaceae</taxon>
        <taxon>Sesamum</taxon>
    </lineage>
</organism>
<gene>
    <name evidence="2" type="ORF">Sradi_0687800</name>
</gene>